<dbReference type="FunFam" id="1.10.8.750:FF:000002">
    <property type="entry name" value="Phosphoribosylformylglycinamidine synthase"/>
    <property type="match status" value="1"/>
</dbReference>
<evidence type="ECO:0000313" key="20">
    <source>
        <dbReference type="EMBL" id="NDW20616.1"/>
    </source>
</evidence>
<dbReference type="SUPFAM" id="SSF109736">
    <property type="entry name" value="FGAM synthase PurL, linker domain"/>
    <property type="match status" value="1"/>
</dbReference>
<dbReference type="GO" id="GO:0004642">
    <property type="term" value="F:phosphoribosylformylglycinamidine synthase activity"/>
    <property type="evidence" value="ECO:0007669"/>
    <property type="project" value="UniProtKB-UniRule"/>
</dbReference>
<organism evidence="20 21">
    <name type="scientific">Alteromonas hispanica</name>
    <dbReference type="NCBI Taxonomy" id="315421"/>
    <lineage>
        <taxon>Bacteria</taxon>
        <taxon>Pseudomonadati</taxon>
        <taxon>Pseudomonadota</taxon>
        <taxon>Gammaproteobacteria</taxon>
        <taxon>Alteromonadales</taxon>
        <taxon>Alteromonadaceae</taxon>
        <taxon>Alteromonas/Salinimonas group</taxon>
        <taxon>Alteromonas</taxon>
    </lineage>
</organism>
<feature type="binding site" evidence="14">
    <location>
        <position position="722"/>
    </location>
    <ligand>
        <name>Mg(2+)</name>
        <dbReference type="ChEBI" id="CHEBI:18420"/>
    </ligand>
</feature>
<dbReference type="InterPro" id="IPR010073">
    <property type="entry name" value="PurL_large"/>
</dbReference>
<gene>
    <name evidence="14 20" type="primary">purL</name>
    <name evidence="20" type="synonym">purI</name>
    <name evidence="20" type="ORF">GTW09_03655</name>
</gene>
<keyword evidence="5 14" id="KW-0436">Ligase</keyword>
<dbReference type="PANTHER" id="PTHR10099">
    <property type="entry name" value="PHOSPHORIBOSYLFORMYLGLYCINAMIDINE SYNTHASE"/>
    <property type="match status" value="1"/>
</dbReference>
<evidence type="ECO:0000256" key="12">
    <source>
        <dbReference type="ARBA" id="ARBA00052585"/>
    </source>
</evidence>
<evidence type="ECO:0000256" key="9">
    <source>
        <dbReference type="ARBA" id="ARBA00022840"/>
    </source>
</evidence>
<feature type="domain" description="PurM-like C-terminal" evidence="16">
    <location>
        <begin position="432"/>
        <end position="588"/>
    </location>
</feature>
<comment type="pathway">
    <text evidence="2 14">Purine metabolism; IMP biosynthesis via de novo pathway; 5-amino-1-(5-phospho-D-ribosyl)imidazole from N(2)-formyl-N(1)-(5-phospho-D-ribosyl)glycinamide: step 1/2.</text>
</comment>
<dbReference type="SUPFAM" id="SSF56042">
    <property type="entry name" value="PurM C-terminal domain-like"/>
    <property type="match status" value="2"/>
</dbReference>
<feature type="binding site" evidence="14">
    <location>
        <position position="678"/>
    </location>
    <ligand>
        <name>ATP</name>
        <dbReference type="ChEBI" id="CHEBI:30616"/>
    </ligand>
</feature>
<evidence type="ECO:0000259" key="19">
    <source>
        <dbReference type="Pfam" id="PF22689"/>
    </source>
</evidence>
<comment type="subcellular location">
    <subcellularLocation>
        <location evidence="1 14">Cytoplasm</location>
    </subcellularLocation>
</comment>
<dbReference type="CDD" id="cd02203">
    <property type="entry name" value="PurL_repeat1"/>
    <property type="match status" value="1"/>
</dbReference>
<dbReference type="PROSITE" id="PS51273">
    <property type="entry name" value="GATASE_TYPE_1"/>
    <property type="match status" value="1"/>
</dbReference>
<evidence type="ECO:0000256" key="3">
    <source>
        <dbReference type="ARBA" id="ARBA00008608"/>
    </source>
</evidence>
<evidence type="ECO:0000256" key="5">
    <source>
        <dbReference type="ARBA" id="ARBA00022598"/>
    </source>
</evidence>
<feature type="domain" description="FGAR-AT PurM N-terminal-like" evidence="19">
    <location>
        <begin position="648"/>
        <end position="806"/>
    </location>
</feature>
<evidence type="ECO:0000256" key="1">
    <source>
        <dbReference type="ARBA" id="ARBA00004496"/>
    </source>
</evidence>
<feature type="binding site" evidence="14">
    <location>
        <position position="679"/>
    </location>
    <ligand>
        <name>Mg(2+)</name>
        <dbReference type="ChEBI" id="CHEBI:18420"/>
    </ligand>
</feature>
<dbReference type="PANTHER" id="PTHR10099:SF1">
    <property type="entry name" value="PHOSPHORIBOSYLFORMYLGLYCINAMIDINE SYNTHASE"/>
    <property type="match status" value="1"/>
</dbReference>
<dbReference type="SUPFAM" id="SSF52317">
    <property type="entry name" value="Class I glutamine amidotransferase-like"/>
    <property type="match status" value="1"/>
</dbReference>
<dbReference type="FunFam" id="3.90.650.10:FF:000005">
    <property type="entry name" value="Phosphoribosylformylglycinamidine synthase"/>
    <property type="match status" value="1"/>
</dbReference>
<feature type="binding site" evidence="14">
    <location>
        <position position="886"/>
    </location>
    <ligand>
        <name>Mg(2+)</name>
        <dbReference type="ChEBI" id="CHEBI:18420"/>
    </ligand>
</feature>
<evidence type="ECO:0000256" key="8">
    <source>
        <dbReference type="ARBA" id="ARBA00022755"/>
    </source>
</evidence>
<dbReference type="InterPro" id="IPR040707">
    <property type="entry name" value="FGAR-AT_N"/>
</dbReference>
<dbReference type="InterPro" id="IPR010918">
    <property type="entry name" value="PurM-like_C_dom"/>
</dbReference>
<dbReference type="HAMAP" id="MF_00419">
    <property type="entry name" value="PurL_1"/>
    <property type="match status" value="1"/>
</dbReference>
<protein>
    <recommendedName>
        <fullName evidence="14">Phosphoribosylformylglycinamidine synthase</fullName>
        <shortName evidence="14">FGAM synthase</shortName>
        <shortName evidence="14">FGAMS</shortName>
        <ecNumber evidence="14">6.3.5.3</ecNumber>
    </recommendedName>
    <alternativeName>
        <fullName evidence="14">Formylglycinamide ribonucleotide amidotransferase</fullName>
        <shortName evidence="14">FGAR amidotransferase</shortName>
        <shortName evidence="14">FGAR-AT</shortName>
    </alternativeName>
</protein>
<feature type="active site" description="Nucleophile" evidence="14">
    <location>
        <position position="1137"/>
    </location>
</feature>
<dbReference type="FunFam" id="3.40.50.880:FF:000008">
    <property type="entry name" value="Phosphoribosylformylglycinamidine synthase"/>
    <property type="match status" value="1"/>
</dbReference>
<name>A0A6L9MR24_9ALTE</name>
<evidence type="ECO:0000256" key="7">
    <source>
        <dbReference type="ARBA" id="ARBA00022741"/>
    </source>
</evidence>
<comment type="catalytic activity">
    <reaction evidence="12 14">
        <text>N(2)-formyl-N(1)-(5-phospho-beta-D-ribosyl)glycinamide + L-glutamine + ATP + H2O = 2-formamido-N(1)-(5-O-phospho-beta-D-ribosyl)acetamidine + L-glutamate + ADP + phosphate + H(+)</text>
        <dbReference type="Rhea" id="RHEA:17129"/>
        <dbReference type="ChEBI" id="CHEBI:15377"/>
        <dbReference type="ChEBI" id="CHEBI:15378"/>
        <dbReference type="ChEBI" id="CHEBI:29985"/>
        <dbReference type="ChEBI" id="CHEBI:30616"/>
        <dbReference type="ChEBI" id="CHEBI:43474"/>
        <dbReference type="ChEBI" id="CHEBI:58359"/>
        <dbReference type="ChEBI" id="CHEBI:147286"/>
        <dbReference type="ChEBI" id="CHEBI:147287"/>
        <dbReference type="ChEBI" id="CHEBI:456216"/>
        <dbReference type="EC" id="6.3.5.3"/>
    </reaction>
</comment>
<dbReference type="FunFam" id="3.30.1330.10:FF:000002">
    <property type="entry name" value="Phosphoribosylformylglycinamidine synthase"/>
    <property type="match status" value="1"/>
</dbReference>
<dbReference type="InterPro" id="IPR029062">
    <property type="entry name" value="Class_I_gatase-like"/>
</dbReference>
<dbReference type="Pfam" id="PF13507">
    <property type="entry name" value="GATase_5"/>
    <property type="match status" value="1"/>
</dbReference>
<feature type="binding site" evidence="14">
    <location>
        <begin position="307"/>
        <end position="318"/>
    </location>
    <ligand>
        <name>ATP</name>
        <dbReference type="ChEBI" id="CHEBI:30616"/>
    </ligand>
</feature>
<dbReference type="NCBIfam" id="TIGR01735">
    <property type="entry name" value="FGAM_synt"/>
    <property type="match status" value="1"/>
</dbReference>
<feature type="domain" description="Phosphoribosylformylglycinamidine synthase N-terminal" evidence="18">
    <location>
        <begin position="35"/>
        <end position="150"/>
    </location>
</feature>
<feature type="region of interest" description="Disordered" evidence="15">
    <location>
        <begin position="304"/>
        <end position="328"/>
    </location>
</feature>
<dbReference type="NCBIfam" id="NF003672">
    <property type="entry name" value="PRK05297.1"/>
    <property type="match status" value="1"/>
</dbReference>
<dbReference type="Pfam" id="PF02769">
    <property type="entry name" value="AIRS_C"/>
    <property type="match status" value="2"/>
</dbReference>
<evidence type="ECO:0000259" key="18">
    <source>
        <dbReference type="Pfam" id="PF18076"/>
    </source>
</evidence>
<dbReference type="UniPathway" id="UPA00074">
    <property type="reaction ID" value="UER00128"/>
</dbReference>
<dbReference type="InterPro" id="IPR041609">
    <property type="entry name" value="PurL_linker"/>
</dbReference>
<dbReference type="InterPro" id="IPR036921">
    <property type="entry name" value="PurM-like_N_sf"/>
</dbReference>
<keyword evidence="21" id="KW-1185">Reference proteome</keyword>
<dbReference type="Gene3D" id="3.90.650.10">
    <property type="entry name" value="PurM-like C-terminal domain"/>
    <property type="match status" value="2"/>
</dbReference>
<reference evidence="20 21" key="1">
    <citation type="submission" date="2020-01" db="EMBL/GenBank/DDBJ databases">
        <title>Genomes of bacteria type strains.</title>
        <authorList>
            <person name="Chen J."/>
            <person name="Zhu S."/>
            <person name="Yang J."/>
        </authorList>
    </citation>
    <scope>NUCLEOTIDE SEQUENCE [LARGE SCALE GENOMIC DNA]</scope>
    <source>
        <strain evidence="20 21">LMG 22958</strain>
    </source>
</reference>
<dbReference type="FunFam" id="3.30.1330.10:FF:000005">
    <property type="entry name" value="Phosphoribosylformylglycinamidine synthase"/>
    <property type="match status" value="1"/>
</dbReference>
<feature type="binding site" evidence="14">
    <location>
        <position position="718"/>
    </location>
    <ligand>
        <name>Mg(2+)</name>
        <dbReference type="ChEBI" id="CHEBI:18420"/>
    </ligand>
</feature>
<dbReference type="Pfam" id="PF22689">
    <property type="entry name" value="FGAR-AT_PurM_N-like"/>
    <property type="match status" value="1"/>
</dbReference>
<evidence type="ECO:0000256" key="13">
    <source>
        <dbReference type="ARBA" id="ARBA00057317"/>
    </source>
</evidence>
<evidence type="ECO:0000256" key="10">
    <source>
        <dbReference type="ARBA" id="ARBA00022842"/>
    </source>
</evidence>
<feature type="active site" evidence="14">
    <location>
        <position position="1262"/>
    </location>
</feature>
<keyword evidence="10 14" id="KW-0460">Magnesium</keyword>
<evidence type="ECO:0000256" key="6">
    <source>
        <dbReference type="ARBA" id="ARBA00022723"/>
    </source>
</evidence>
<dbReference type="EMBL" id="JAAAWP010000002">
    <property type="protein sequence ID" value="NDW20616.1"/>
    <property type="molecule type" value="Genomic_DNA"/>
</dbReference>
<dbReference type="InterPro" id="IPR055181">
    <property type="entry name" value="FGAR-AT_PurM_N-like"/>
</dbReference>
<dbReference type="EC" id="6.3.5.3" evidence="14"/>
<dbReference type="GO" id="GO:0046872">
    <property type="term" value="F:metal ion binding"/>
    <property type="evidence" value="ECO:0007669"/>
    <property type="project" value="UniProtKB-KW"/>
</dbReference>
<dbReference type="GO" id="GO:0005737">
    <property type="term" value="C:cytoplasm"/>
    <property type="evidence" value="ECO:0007669"/>
    <property type="project" value="UniProtKB-SubCell"/>
</dbReference>
<dbReference type="SMART" id="SM01211">
    <property type="entry name" value="GATase_5"/>
    <property type="match status" value="1"/>
</dbReference>
<evidence type="ECO:0000313" key="21">
    <source>
        <dbReference type="Proteomes" id="UP000478837"/>
    </source>
</evidence>
<dbReference type="Gene3D" id="3.40.50.880">
    <property type="match status" value="1"/>
</dbReference>
<dbReference type="Gene3D" id="3.30.1330.10">
    <property type="entry name" value="PurM-like, N-terminal domain"/>
    <property type="match status" value="2"/>
</dbReference>
<feature type="binding site" evidence="14">
    <location>
        <position position="888"/>
    </location>
    <ligand>
        <name>ATP</name>
        <dbReference type="ChEBI" id="CHEBI:30616"/>
    </ligand>
</feature>
<keyword evidence="9 14" id="KW-0067">ATP-binding</keyword>
<feature type="domain" description="PurM-like C-terminal" evidence="16">
    <location>
        <begin position="835"/>
        <end position="963"/>
    </location>
</feature>
<keyword evidence="4 14" id="KW-0963">Cytoplasm</keyword>
<sequence length="1295" mass="140564">MLVLRGAPALSEFNQTKLIAKLGQSGVKVKNLYSEYVHLVDSQGGLSKQQIEILEKLLTYGPARQTQSPSGTLFFITPRPGTISPWSSKATDIAHNCSLENINRIERGCAYYVDTEEALSEADFALIASFLHDRMTESVFTHTDDANVLFAQATAKSFTSVEILEHGKGALIAANVSLGLALADDEIDYLFDSFTTLGRNPTDVELYMFAQANSEHCRHKIFNASWTIDGEDQEKSLFKMIKNTYEILPDNVFSAYKDNAAVMEGWQAGRFFPNPQSHQYEYHHENIDILMKVETHNHPTAISPFPGAATGSGGEIRDEGATGRGSKPKAGLVGFTVSNLRIPGLEQPWETEYGKPQRIVSALDIMTEGPLGGAAFNNEFGRPNLLGYFRTYEQEVNSFNGVEVRGYHKPIMLAGGLGNIRRDQIEKGEITVGAKLIVLGGPAMNIGLGGGAASSMASGQSNEDLDFASVQRENPEMERRCQEVIDACWQLGENNPIQFIHDVGAGGLSNALPELVSDGGRGGNFELRKVLSDEPGMTPLELWCNESQERYVMSVAPENMPVFEAICHRERAPFAVVGEATVEEHLNLNDSQFDNKPIDMPLDVLLGKPPKMHRDVTSATSHSPAFDDSGISISEAVSRVLSLPTVAEKTFLITIGDRSVTGLVHRDQMVGPWQVPVADVAVTASAFDTYHGESMAMGERTPVALLSHGASARLAVGEALTNIAASYIGDIKRIKLSANWMTAAGHPGEDAGLYEAVKAVGEELCPALGLTIPVGKDSMSMKTAWQDDGEEKAVTSPLSLVITAFGAVKDIRKTLTPQLRTDKGESKLLLIDLGEGNNRLGASCLAQVYNQLGDSPADVVSAPRLKSFFDAMQRLIGQDLVQAYHDRSDGGLFTTVAEMAFAGKTGVTIALDKLSGSDISVLFNEELGAVIQVLDRDIEKVSAVLAENDIAAITHEIGTVNTTDMIEFNRNGVAVFADSRVAMRTTWASTTFEMQKLRDNPQCAEQEHIAKQDAKDPGLHAVLSYDVNEDIAAPYIAKGIKPKVAILREQGVNSHLEMAAAFTRAGFDAIDVHMSDILSGRRSLEDFAGLAACGGFSYGDVLGAGEGWAKSILFNSMARDQFESFFTRDNTFSLGVCNGCQMLSNLKSLIPGTEHWPHFVANQSARFEARVAMVEVTKSNSVLLDSMAGSRMPIAVSHGEGQAEFASEDMLKAAGEHVALRYVDNYGNQTMQYPANPNGSPQGITGLTSADGRSTIMMPHPERVFRAVANSWCPDDWQEDGAWMRIFRNARKFVG</sequence>
<dbReference type="Pfam" id="PF18072">
    <property type="entry name" value="FGAR-AT_linker"/>
    <property type="match status" value="1"/>
</dbReference>
<evidence type="ECO:0000259" key="16">
    <source>
        <dbReference type="Pfam" id="PF02769"/>
    </source>
</evidence>
<evidence type="ECO:0000256" key="14">
    <source>
        <dbReference type="HAMAP-Rule" id="MF_00419"/>
    </source>
</evidence>
<dbReference type="InterPro" id="IPR036676">
    <property type="entry name" value="PurM-like_C_sf"/>
</dbReference>
<dbReference type="SUPFAM" id="SSF82697">
    <property type="entry name" value="PurS-like"/>
    <property type="match status" value="1"/>
</dbReference>
<dbReference type="Gene3D" id="1.10.8.750">
    <property type="entry name" value="Phosphoribosylformylglycinamidine synthase, linker domain"/>
    <property type="match status" value="1"/>
</dbReference>
<comment type="subunit">
    <text evidence="14">Monomer.</text>
</comment>
<proteinExistence type="inferred from homology"/>
<accession>A0A6L9MR24</accession>
<evidence type="ECO:0000259" key="17">
    <source>
        <dbReference type="Pfam" id="PF18072"/>
    </source>
</evidence>
<comment type="caution">
    <text evidence="20">The sequence shown here is derived from an EMBL/GenBank/DDBJ whole genome shotgun (WGS) entry which is preliminary data.</text>
</comment>
<dbReference type="GO" id="GO:0006189">
    <property type="term" value="P:'de novo' IMP biosynthetic process"/>
    <property type="evidence" value="ECO:0007669"/>
    <property type="project" value="UniProtKB-UniRule"/>
</dbReference>
<comment type="function">
    <text evidence="13 14">Phosphoribosylformylglycinamidine synthase involved in the purines biosynthetic pathway. Catalyzes the ATP-dependent conversion of formylglycinamide ribonucleotide (FGAR) and glutamine to yield formylglycinamidine ribonucleotide (FGAM) and glutamate.</text>
</comment>
<dbReference type="Pfam" id="PF18076">
    <property type="entry name" value="FGAR-AT_N"/>
    <property type="match status" value="1"/>
</dbReference>
<dbReference type="CDD" id="cd02204">
    <property type="entry name" value="PurL_repeat2"/>
    <property type="match status" value="1"/>
</dbReference>
<feature type="active site" evidence="14">
    <location>
        <position position="1260"/>
    </location>
</feature>
<comment type="similarity">
    <text evidence="3 14">In the N-terminal section; belongs to the FGAMS family.</text>
</comment>
<keyword evidence="11 14" id="KW-0315">Glutamine amidotransferase</keyword>
<feature type="domain" description="Phosphoribosylformylglycinamidine synthase linker" evidence="17">
    <location>
        <begin position="173"/>
        <end position="220"/>
    </location>
</feature>
<evidence type="ECO:0000256" key="15">
    <source>
        <dbReference type="SAM" id="MobiDB-lite"/>
    </source>
</evidence>
<keyword evidence="7 14" id="KW-0547">Nucleotide-binding</keyword>
<dbReference type="GO" id="GO:0005524">
    <property type="term" value="F:ATP binding"/>
    <property type="evidence" value="ECO:0007669"/>
    <property type="project" value="UniProtKB-UniRule"/>
</dbReference>
<comment type="caution">
    <text evidence="14">Lacks conserved residue(s) required for the propagation of feature annotation.</text>
</comment>
<keyword evidence="6 14" id="KW-0479">Metal-binding</keyword>
<evidence type="ECO:0000256" key="4">
    <source>
        <dbReference type="ARBA" id="ARBA00022490"/>
    </source>
</evidence>
<dbReference type="CDD" id="cd01740">
    <property type="entry name" value="GATase1_FGAR_AT"/>
    <property type="match status" value="1"/>
</dbReference>
<dbReference type="SUPFAM" id="SSF55326">
    <property type="entry name" value="PurM N-terminal domain-like"/>
    <property type="match status" value="2"/>
</dbReference>
<evidence type="ECO:0000256" key="2">
    <source>
        <dbReference type="ARBA" id="ARBA00004920"/>
    </source>
</evidence>
<dbReference type="Proteomes" id="UP000478837">
    <property type="component" value="Unassembled WGS sequence"/>
</dbReference>
<dbReference type="RefSeq" id="WP_163110174.1">
    <property type="nucleotide sequence ID" value="NZ_JAAAWP010000002.1"/>
</dbReference>
<dbReference type="FunFam" id="3.90.650.10:FF:000002">
    <property type="entry name" value="Phosphoribosylformylglycinamidine synthase"/>
    <property type="match status" value="1"/>
</dbReference>
<evidence type="ECO:0000256" key="11">
    <source>
        <dbReference type="ARBA" id="ARBA00022962"/>
    </source>
</evidence>
<keyword evidence="8 14" id="KW-0658">Purine biosynthesis</keyword>
<dbReference type="InterPro" id="IPR036604">
    <property type="entry name" value="PurS-like_sf"/>
</dbReference>